<organism evidence="1 2">
    <name type="scientific">Coccomyxa viridis</name>
    <dbReference type="NCBI Taxonomy" id="1274662"/>
    <lineage>
        <taxon>Eukaryota</taxon>
        <taxon>Viridiplantae</taxon>
        <taxon>Chlorophyta</taxon>
        <taxon>core chlorophytes</taxon>
        <taxon>Trebouxiophyceae</taxon>
        <taxon>Trebouxiophyceae incertae sedis</taxon>
        <taxon>Coccomyxaceae</taxon>
        <taxon>Coccomyxa</taxon>
    </lineage>
</organism>
<dbReference type="CDD" id="cd07187">
    <property type="entry name" value="YvcK_like"/>
    <property type="match status" value="1"/>
</dbReference>
<proteinExistence type="predicted"/>
<keyword evidence="2" id="KW-1185">Reference proteome</keyword>
<evidence type="ECO:0000313" key="2">
    <source>
        <dbReference type="Proteomes" id="UP001497392"/>
    </source>
</evidence>
<dbReference type="Proteomes" id="UP001497392">
    <property type="component" value="Unassembled WGS sequence"/>
</dbReference>
<protein>
    <submittedName>
        <fullName evidence="1">G13164 protein</fullName>
    </submittedName>
</protein>
<dbReference type="PANTHER" id="PTHR31240">
    <property type="entry name" value="MATERNAL EFFECT EMBRYO ARREST 18"/>
    <property type="match status" value="1"/>
</dbReference>
<gene>
    <name evidence="1" type="primary">g13164</name>
    <name evidence="1" type="ORF">VP750_LOCUS11682</name>
</gene>
<name>A0ABP1GC52_9CHLO</name>
<dbReference type="InterPro" id="IPR038136">
    <property type="entry name" value="CofD-like_dom_sf"/>
</dbReference>
<evidence type="ECO:0000313" key="1">
    <source>
        <dbReference type="EMBL" id="CAL5229776.1"/>
    </source>
</evidence>
<dbReference type="InterPro" id="IPR002882">
    <property type="entry name" value="CofD"/>
</dbReference>
<dbReference type="SUPFAM" id="SSF142338">
    <property type="entry name" value="CofD-like"/>
    <property type="match status" value="1"/>
</dbReference>
<dbReference type="EMBL" id="CAXHTA020000021">
    <property type="protein sequence ID" value="CAL5229776.1"/>
    <property type="molecule type" value="Genomic_DNA"/>
</dbReference>
<dbReference type="Pfam" id="PF01933">
    <property type="entry name" value="CofD"/>
    <property type="match status" value="1"/>
</dbReference>
<accession>A0ABP1GC52</accession>
<sequence>MKTAQCRNCEKIAAAKTGHFSYNFTSHFKTIRPTVRRCKRLVTHYSAHNSSTESLAREMDNGSVFNAMRFSNHSESGSLMYQASLKGHEGPALVVFSGGTAFNSVAGHLRQLTTRVTHILPVSDDGGSTAEIVRVLGGPAVGDIRSRCLRLADDTDAEARAVRKLLAHRLSGESAERAKMEWYEVVEGDHSLWEGVSEPYKHTIRAFLVYFHSQIQRHSTERFNFRNGSVGNFFFAGARLFFRSLEAAIFLFSRVARIPEGSLVLPAICTEERITLGAEMANGTIIRGQNEISHPAAPESPGPIRVDKHGRGPPLAAPVRRIFYLSAEGTMREHEVFPPPNPRLLTQVDTADALVYGMGSLYTSICPSLVLKGVGEKIAERDIPKIFLLNGSHDRETSASKSNAGPMTACDVVLAVCDALNRRHAKAGQPLDHPPSAYVTALLVPQGGAIVTDIASLEAIGIREVVEVPAIQDRSGNCLFEPGELVRAIERIVQ</sequence>
<comment type="caution">
    <text evidence="1">The sequence shown here is derived from an EMBL/GenBank/DDBJ whole genome shotgun (WGS) entry which is preliminary data.</text>
</comment>
<dbReference type="Gene3D" id="3.40.50.10680">
    <property type="entry name" value="CofD-like domains"/>
    <property type="match status" value="1"/>
</dbReference>
<reference evidence="1 2" key="1">
    <citation type="submission" date="2024-06" db="EMBL/GenBank/DDBJ databases">
        <authorList>
            <person name="Kraege A."/>
            <person name="Thomma B."/>
        </authorList>
    </citation>
    <scope>NUCLEOTIDE SEQUENCE [LARGE SCALE GENOMIC DNA]</scope>
</reference>
<dbReference type="PANTHER" id="PTHR31240:SF0">
    <property type="entry name" value="MATERNAL EFFECT EMBRYO ARREST 18"/>
    <property type="match status" value="1"/>
</dbReference>